<evidence type="ECO:0000313" key="6">
    <source>
        <dbReference type="Proteomes" id="UP001152320"/>
    </source>
</evidence>
<evidence type="ECO:0000256" key="3">
    <source>
        <dbReference type="PIRSR" id="PIRSR606689-1"/>
    </source>
</evidence>
<keyword evidence="1 3" id="KW-0547">Nucleotide-binding</keyword>
<dbReference type="SMART" id="SM00177">
    <property type="entry name" value="ARF"/>
    <property type="match status" value="1"/>
</dbReference>
<gene>
    <name evidence="5" type="ORF">HOLleu_07707</name>
</gene>
<dbReference type="GO" id="GO:0005525">
    <property type="term" value="F:GTP binding"/>
    <property type="evidence" value="ECO:0007669"/>
    <property type="project" value="UniProtKB-KW"/>
</dbReference>
<dbReference type="PANTHER" id="PTHR11711">
    <property type="entry name" value="ADP RIBOSYLATION FACTOR-RELATED"/>
    <property type="match status" value="1"/>
</dbReference>
<evidence type="ECO:0000256" key="1">
    <source>
        <dbReference type="ARBA" id="ARBA00022741"/>
    </source>
</evidence>
<dbReference type="GO" id="GO:0003924">
    <property type="term" value="F:GTPase activity"/>
    <property type="evidence" value="ECO:0007669"/>
    <property type="project" value="InterPro"/>
</dbReference>
<dbReference type="InterPro" id="IPR006689">
    <property type="entry name" value="Small_GTPase_ARF/SAR"/>
</dbReference>
<sequence length="147" mass="16137">MKEAVKAIPTCGFNVEELTTATGMKLSVIDVGGGRKLNRAMYCTGAEGLIFVVDSSDEERFSEARDELKGLLLAEATTWGIPFVVMANKQDIPESVDPSNLIEALGLREFNCNKWTVQGTSAATGEGLRESIETLCEMIKSFRKERR</sequence>
<comment type="caution">
    <text evidence="5">The sequence shown here is derived from an EMBL/GenBank/DDBJ whole genome shotgun (WGS) entry which is preliminary data.</text>
</comment>
<organism evidence="5 6">
    <name type="scientific">Holothuria leucospilota</name>
    <name type="common">Black long sea cucumber</name>
    <name type="synonym">Mertensiothuria leucospilota</name>
    <dbReference type="NCBI Taxonomy" id="206669"/>
    <lineage>
        <taxon>Eukaryota</taxon>
        <taxon>Metazoa</taxon>
        <taxon>Echinodermata</taxon>
        <taxon>Eleutherozoa</taxon>
        <taxon>Echinozoa</taxon>
        <taxon>Holothuroidea</taxon>
        <taxon>Aspidochirotacea</taxon>
        <taxon>Aspidochirotida</taxon>
        <taxon>Holothuriidae</taxon>
        <taxon>Holothuria</taxon>
    </lineage>
</organism>
<name>A0A9Q1CGD6_HOLLE</name>
<dbReference type="InterPro" id="IPR027417">
    <property type="entry name" value="P-loop_NTPase"/>
</dbReference>
<keyword evidence="6" id="KW-1185">Reference proteome</keyword>
<keyword evidence="2 3" id="KW-0342">GTP-binding</keyword>
<dbReference type="InterPro" id="IPR024156">
    <property type="entry name" value="Small_GTPase_ARF"/>
</dbReference>
<proteinExistence type="predicted"/>
<accession>A0A9Q1CGD6</accession>
<dbReference type="SUPFAM" id="SSF52540">
    <property type="entry name" value="P-loop containing nucleoside triphosphate hydrolases"/>
    <property type="match status" value="1"/>
</dbReference>
<protein>
    <submittedName>
        <fullName evidence="5">ADP-ribosylation factor-like protein 14</fullName>
    </submittedName>
</protein>
<keyword evidence="4" id="KW-0460">Magnesium</keyword>
<reference evidence="5" key="1">
    <citation type="submission" date="2021-10" db="EMBL/GenBank/DDBJ databases">
        <title>Tropical sea cucumber genome reveals ecological adaptation and Cuvierian tubules defense mechanism.</title>
        <authorList>
            <person name="Chen T."/>
        </authorList>
    </citation>
    <scope>NUCLEOTIDE SEQUENCE</scope>
    <source>
        <strain evidence="5">Nanhai2018</strain>
        <tissue evidence="5">Muscle</tissue>
    </source>
</reference>
<dbReference type="EMBL" id="JAIZAY010000003">
    <property type="protein sequence ID" value="KAJ8044837.1"/>
    <property type="molecule type" value="Genomic_DNA"/>
</dbReference>
<evidence type="ECO:0000256" key="2">
    <source>
        <dbReference type="ARBA" id="ARBA00023134"/>
    </source>
</evidence>
<dbReference type="AlphaFoldDB" id="A0A9Q1CGD6"/>
<dbReference type="GO" id="GO:0046872">
    <property type="term" value="F:metal ion binding"/>
    <property type="evidence" value="ECO:0007669"/>
    <property type="project" value="UniProtKB-KW"/>
</dbReference>
<dbReference type="Proteomes" id="UP001152320">
    <property type="component" value="Chromosome 3"/>
</dbReference>
<feature type="binding site" evidence="3">
    <location>
        <position position="33"/>
    </location>
    <ligand>
        <name>GTP</name>
        <dbReference type="ChEBI" id="CHEBI:37565"/>
    </ligand>
</feature>
<dbReference type="PROSITE" id="PS51417">
    <property type="entry name" value="ARF"/>
    <property type="match status" value="1"/>
</dbReference>
<dbReference type="OrthoDB" id="2011769at2759"/>
<evidence type="ECO:0000313" key="5">
    <source>
        <dbReference type="EMBL" id="KAJ8044837.1"/>
    </source>
</evidence>
<keyword evidence="4" id="KW-0479">Metal-binding</keyword>
<feature type="binding site" evidence="3">
    <location>
        <begin position="88"/>
        <end position="91"/>
    </location>
    <ligand>
        <name>GTP</name>
        <dbReference type="ChEBI" id="CHEBI:37565"/>
    </ligand>
</feature>
<dbReference type="Pfam" id="PF00025">
    <property type="entry name" value="Arf"/>
    <property type="match status" value="1"/>
</dbReference>
<evidence type="ECO:0000256" key="4">
    <source>
        <dbReference type="PIRSR" id="PIRSR606689-2"/>
    </source>
</evidence>
<dbReference type="Gene3D" id="3.40.50.300">
    <property type="entry name" value="P-loop containing nucleotide triphosphate hydrolases"/>
    <property type="match status" value="1"/>
</dbReference>
<feature type="binding site" evidence="4">
    <location>
        <position position="10"/>
    </location>
    <ligand>
        <name>Mg(2+)</name>
        <dbReference type="ChEBI" id="CHEBI:18420"/>
    </ligand>
</feature>